<evidence type="ECO:0000256" key="13">
    <source>
        <dbReference type="SAM" id="MobiDB-lite"/>
    </source>
</evidence>
<evidence type="ECO:0000259" key="15">
    <source>
        <dbReference type="Pfam" id="PF03104"/>
    </source>
</evidence>
<dbReference type="PANTHER" id="PTHR45861">
    <property type="entry name" value="DNA POLYMERASE ALPHA CATALYTIC SUBUNIT"/>
    <property type="match status" value="1"/>
</dbReference>
<dbReference type="GO" id="GO:0000731">
    <property type="term" value="P:DNA synthesis involved in DNA repair"/>
    <property type="evidence" value="ECO:0007669"/>
    <property type="project" value="EnsemblFungi"/>
</dbReference>
<reference evidence="19" key="1">
    <citation type="submission" date="2016-05" db="EMBL/GenBank/DDBJ databases">
        <title>Comparative genomics of biotechnologically important yeasts.</title>
        <authorList>
            <consortium name="DOE Joint Genome Institute"/>
            <person name="Riley R."/>
            <person name="Haridas S."/>
            <person name="Wolfe K.H."/>
            <person name="Lopes M.R."/>
            <person name="Hittinger C.T."/>
            <person name="Goker M."/>
            <person name="Salamov A."/>
            <person name="Wisecaver J."/>
            <person name="Long T.M."/>
            <person name="Aerts A.L."/>
            <person name="Barry K."/>
            <person name="Choi C."/>
            <person name="Clum A."/>
            <person name="Coughlan A.Y."/>
            <person name="Deshpande S."/>
            <person name="Douglass A.P."/>
            <person name="Hanson S.J."/>
            <person name="Klenk H.-P."/>
            <person name="Labutti K."/>
            <person name="Lapidus A."/>
            <person name="Lindquist E."/>
            <person name="Lipzen A."/>
            <person name="Meier-Kolthoff J.P."/>
            <person name="Ohm R.A."/>
            <person name="Otillar R.P."/>
            <person name="Pangilinan J."/>
            <person name="Peng Y."/>
            <person name="Rokas A."/>
            <person name="Rosa C.A."/>
            <person name="Scheuner C."/>
            <person name="Sibirny A.A."/>
            <person name="Slot J.C."/>
            <person name="Stielow J.B."/>
            <person name="Sun H."/>
            <person name="Kurtzman C.P."/>
            <person name="Blackwell M."/>
            <person name="Grigoriev I.V."/>
            <person name="Jeffries T.W."/>
        </authorList>
    </citation>
    <scope>NUCLEOTIDE SEQUENCE [LARGE SCALE GENOMIC DNA]</scope>
    <source>
        <strain evidence="19">DSM 1968</strain>
    </source>
</reference>
<dbReference type="EMBL" id="KV454479">
    <property type="protein sequence ID" value="ODV61419.1"/>
    <property type="molecule type" value="Genomic_DNA"/>
</dbReference>
<dbReference type="Proteomes" id="UP000095038">
    <property type="component" value="Unassembled WGS sequence"/>
</dbReference>
<dbReference type="STRING" id="1344418.A0A1D2VIH1"/>
<dbReference type="CDD" id="cd05776">
    <property type="entry name" value="DNA_polB_alpha_exo"/>
    <property type="match status" value="1"/>
</dbReference>
<dbReference type="PROSITE" id="PS00116">
    <property type="entry name" value="DNA_POLYMERASE_B"/>
    <property type="match status" value="1"/>
</dbReference>
<evidence type="ECO:0000256" key="6">
    <source>
        <dbReference type="ARBA" id="ARBA00022723"/>
    </source>
</evidence>
<dbReference type="Pfam" id="PF08996">
    <property type="entry name" value="zf-DNA_Pol"/>
    <property type="match status" value="1"/>
</dbReference>
<dbReference type="GO" id="GO:0008270">
    <property type="term" value="F:zinc ion binding"/>
    <property type="evidence" value="ECO:0007669"/>
    <property type="project" value="UniProtKB-KW"/>
</dbReference>
<organism evidence="18 19">
    <name type="scientific">Ascoidea rubescens DSM 1968</name>
    <dbReference type="NCBI Taxonomy" id="1344418"/>
    <lineage>
        <taxon>Eukaryota</taxon>
        <taxon>Fungi</taxon>
        <taxon>Dikarya</taxon>
        <taxon>Ascomycota</taxon>
        <taxon>Saccharomycotina</taxon>
        <taxon>Saccharomycetes</taxon>
        <taxon>Ascoideaceae</taxon>
        <taxon>Ascoidea</taxon>
    </lineage>
</organism>
<dbReference type="GO" id="GO:0003682">
    <property type="term" value="F:chromatin binding"/>
    <property type="evidence" value="ECO:0007669"/>
    <property type="project" value="TreeGrafter"/>
</dbReference>
<dbReference type="Gene3D" id="3.90.1600.10">
    <property type="entry name" value="Palm domain of DNA polymerase"/>
    <property type="match status" value="2"/>
</dbReference>
<evidence type="ECO:0000259" key="14">
    <source>
        <dbReference type="Pfam" id="PF00136"/>
    </source>
</evidence>
<keyword evidence="5 12" id="KW-0235">DNA replication</keyword>
<dbReference type="Gene3D" id="2.40.50.730">
    <property type="match status" value="1"/>
</dbReference>
<evidence type="ECO:0000313" key="18">
    <source>
        <dbReference type="EMBL" id="ODV61419.1"/>
    </source>
</evidence>
<keyword evidence="8" id="KW-0862">Zinc</keyword>
<dbReference type="GO" id="GO:0006278">
    <property type="term" value="P:RNA-templated DNA biosynthetic process"/>
    <property type="evidence" value="ECO:0007669"/>
    <property type="project" value="EnsemblFungi"/>
</dbReference>
<dbReference type="Pfam" id="PF12254">
    <property type="entry name" value="DNA_pol_alpha_N"/>
    <property type="match status" value="1"/>
</dbReference>
<comment type="catalytic activity">
    <reaction evidence="12">
        <text>DNA(n) + a 2'-deoxyribonucleoside 5'-triphosphate = DNA(n+1) + diphosphate</text>
        <dbReference type="Rhea" id="RHEA:22508"/>
        <dbReference type="Rhea" id="RHEA-COMP:17339"/>
        <dbReference type="Rhea" id="RHEA-COMP:17340"/>
        <dbReference type="ChEBI" id="CHEBI:33019"/>
        <dbReference type="ChEBI" id="CHEBI:61560"/>
        <dbReference type="ChEBI" id="CHEBI:173112"/>
        <dbReference type="EC" id="2.7.7.7"/>
    </reaction>
</comment>
<dbReference type="InterPro" id="IPR036397">
    <property type="entry name" value="RNaseH_sf"/>
</dbReference>
<dbReference type="CDD" id="cd05532">
    <property type="entry name" value="POLBc_alpha"/>
    <property type="match status" value="1"/>
</dbReference>
<evidence type="ECO:0000256" key="9">
    <source>
        <dbReference type="ARBA" id="ARBA00022932"/>
    </source>
</evidence>
<dbReference type="InterPro" id="IPR042087">
    <property type="entry name" value="DNA_pol_B_thumb"/>
</dbReference>
<feature type="domain" description="Zinc finger DNA-directed DNA polymerase family B alpha" evidence="16">
    <location>
        <begin position="1365"/>
        <end position="1564"/>
    </location>
</feature>
<accession>A0A1D2VIH1</accession>
<dbReference type="GO" id="GO:0006302">
    <property type="term" value="P:double-strand break repair"/>
    <property type="evidence" value="ECO:0007669"/>
    <property type="project" value="EnsemblFungi"/>
</dbReference>
<feature type="domain" description="DNA polymerase alpha catalytic subunit N-terminal" evidence="17">
    <location>
        <begin position="102"/>
        <end position="164"/>
    </location>
</feature>
<feature type="region of interest" description="Disordered" evidence="13">
    <location>
        <begin position="157"/>
        <end position="199"/>
    </location>
</feature>
<dbReference type="GO" id="GO:0006272">
    <property type="term" value="P:leading strand elongation"/>
    <property type="evidence" value="ECO:0007669"/>
    <property type="project" value="TreeGrafter"/>
</dbReference>
<keyword evidence="6" id="KW-0479">Metal-binding</keyword>
<dbReference type="InterPro" id="IPR043502">
    <property type="entry name" value="DNA/RNA_pol_sf"/>
</dbReference>
<dbReference type="FunFam" id="1.10.132.60:FF:000004">
    <property type="entry name" value="DNA polymerase"/>
    <property type="match status" value="1"/>
</dbReference>
<sequence>METKKHWLYIYNRSPLTAPSRNGPRPATGRLRPPEWLDASAQCSAIRCICSFAEVCVTLRWVFRVLFTRRFLEFSVVFLFCFSSSSRRYSSSTMARKDKFAAYRAARAAKSSAAAYEDPEFESIYEEVDEETFRERKRAQLLEDNFIVDDNGEGYADNGLDDWDDSTRPRYHSDLDDDNGSNTSEIEQLDENGPGKQIKKKKIKKTMRINHFFKPDSLKSTKLKKHKLYNIDINDILNDFTNELPNHATDFDNNFDNNMDLDLPFDDNNNQEIKPVFKSEIKSEPDIESDSDTKIKLPQLKRNFQLLSKLKLEKNSNNDNKTSTIKAEEEEDDDDDSSDDNTVVLRKPRRTTAKINRSINLNSVRTTISTPCHLNNYNVDLNPSSSPSKSVIYSSPSQSQSQSYKFEEDDIIDENNTFKMYWLDYAEANDGSLLLFGKIPSNKSTSQFVSAVVQINNICRELYFLPKQSKKTNDNDNDNNNDNDSDIHQEIVPLLLEKYGLETIRAKPELMKYCFEKAEIPKETEYLKVLLPFQAPQNRNVIIPSDLEGKTFSGVFGANKSLFETFILQKDVMGPCWLEISNPDFDSLSNISHCAIEVSISNPKYINTIDNTKQKSLNLSSPPLNCISISVQTIMNSKDNKQEVASVSFAVFKNLPQDQPIDEDLKPDEILTLIRPVGVLKSVLPPGLQNIANKQNFPLRTFNNEKTLLSCLCALIKKNDPDVFIGHRLENVSLDVLMHRLNDLKVQNWSFFGRRNRKVWPDSFNRRNRNLSSIFQLREVFQGRLLCDIANELGQSLTPKCQSWDLNEMYEIVCNKKHSVLDYNLNDSKYSEDPNYLLMALRENIENIRISAAIAFEIQILSLSKQLTNIAGNSWSLTLNGTRAGRNESILLHEFTRKGYIVPDKESLWQRKNNAGQNRVDDNNPVEDNESNQISTNNRKSKFQGGLVFDPEKGLHKNYILVMDFNSLYPSIIQEFNICFTTVDRDEYNTTFNDEKLPEYPSNNEEQGVLPKLLHTLVSRRREVKKLLKNPNNTPFEKMQYDVRQQALKLTANSMYGCLGYVNSRFYAKPLAMLVTNKGREILMDTRQLAESLHLRVIYGDTDSVMIDSGAQDYKEALVTAENFKQKVNERYNLLEIDTDNVFKRILLHSKKKYAALNVISFKNNVLKTNLEVKGLDMKRREYCPLSKEVSTFVLQKLLESEDDSDQILNEIYEYLEEITKKIKNNEFRVDKYKINTKLSKDPNNYPNGANMPPVQVALRLRKSGSIIKAGSVITYVITEGDALSPAERARPLKEMLAKNSKYIPDSKFYLEKQIMAPIERLLENIEGVDIFRLAETLDIDPRKYQMRSNNSASNPSELQPLDYNLTDKERFKDVEYLNLNCAYCQTKFLFGGIMASLHYQVTFSGIKCSNCEKVLPTLMITSQLERIIRSFISLHYAGWLVCDDPACGVITRQISVYGRRCIGLSGRSQDCRGIMSYRFNDKQLYTQLLYFDSIFNVEKNKKRELKPLDDADTSSDKGPELLSSGQVVALAEQNRELFEVIRTVTQKYLTNNARRYVDMSGIFGFMIPEEEEVN</sequence>
<dbReference type="EC" id="2.7.7.7" evidence="12"/>
<dbReference type="PRINTS" id="PR00106">
    <property type="entry name" value="DNAPOLB"/>
</dbReference>
<keyword evidence="10 12" id="KW-0238">DNA-binding</keyword>
<dbReference type="InterPro" id="IPR006134">
    <property type="entry name" value="DNA-dir_DNA_pol_B_multi_dom"/>
</dbReference>
<evidence type="ECO:0000256" key="11">
    <source>
        <dbReference type="ARBA" id="ARBA00023242"/>
    </source>
</evidence>
<dbReference type="GO" id="GO:0003688">
    <property type="term" value="F:DNA replication origin binding"/>
    <property type="evidence" value="ECO:0007669"/>
    <property type="project" value="TreeGrafter"/>
</dbReference>
<comment type="similarity">
    <text evidence="2 12">Belongs to the DNA polymerase type-B family.</text>
</comment>
<dbReference type="GO" id="GO:0006273">
    <property type="term" value="P:lagging strand elongation"/>
    <property type="evidence" value="ECO:0007669"/>
    <property type="project" value="TreeGrafter"/>
</dbReference>
<dbReference type="GO" id="GO:0000510">
    <property type="term" value="F:H3-H4 histone complex chaperone activity"/>
    <property type="evidence" value="ECO:0007669"/>
    <property type="project" value="EnsemblFungi"/>
</dbReference>
<dbReference type="GO" id="GO:0003697">
    <property type="term" value="F:single-stranded DNA binding"/>
    <property type="evidence" value="ECO:0007669"/>
    <property type="project" value="TreeGrafter"/>
</dbReference>
<keyword evidence="19" id="KW-1185">Reference proteome</keyword>
<dbReference type="InterPro" id="IPR023211">
    <property type="entry name" value="DNA_pol_palm_dom_sf"/>
</dbReference>
<dbReference type="InParanoid" id="A0A1D2VIH1"/>
<evidence type="ECO:0000256" key="2">
    <source>
        <dbReference type="ARBA" id="ARBA00005755"/>
    </source>
</evidence>
<evidence type="ECO:0000256" key="8">
    <source>
        <dbReference type="ARBA" id="ARBA00022833"/>
    </source>
</evidence>
<dbReference type="InterPro" id="IPR045846">
    <property type="entry name" value="POLBc_alpha"/>
</dbReference>
<evidence type="ECO:0000313" key="19">
    <source>
        <dbReference type="Proteomes" id="UP000095038"/>
    </source>
</evidence>
<feature type="domain" description="DNA-directed DNA polymerase family B exonuclease" evidence="15">
    <location>
        <begin position="555"/>
        <end position="809"/>
    </location>
</feature>
<dbReference type="FunFam" id="3.30.420.10:FF:000036">
    <property type="entry name" value="DNA polymerase"/>
    <property type="match status" value="1"/>
</dbReference>
<feature type="region of interest" description="Disordered" evidence="13">
    <location>
        <begin position="915"/>
        <end position="937"/>
    </location>
</feature>
<dbReference type="InterPro" id="IPR017964">
    <property type="entry name" value="DNA-dir_DNA_pol_B_CS"/>
</dbReference>
<dbReference type="GO" id="GO:0003887">
    <property type="term" value="F:DNA-directed DNA polymerase activity"/>
    <property type="evidence" value="ECO:0007669"/>
    <property type="project" value="UniProtKB-KW"/>
</dbReference>
<dbReference type="InterPro" id="IPR024647">
    <property type="entry name" value="DNA_pol_a_cat_su_N"/>
</dbReference>
<dbReference type="Gene3D" id="3.30.70.2820">
    <property type="match status" value="1"/>
</dbReference>
<evidence type="ECO:0000256" key="12">
    <source>
        <dbReference type="RuleBase" id="RU000442"/>
    </source>
</evidence>
<feature type="region of interest" description="Disordered" evidence="13">
    <location>
        <begin position="385"/>
        <end position="406"/>
    </location>
</feature>
<dbReference type="InterPro" id="IPR012337">
    <property type="entry name" value="RNaseH-like_sf"/>
</dbReference>
<keyword evidence="9 12" id="KW-0239">DNA-directed DNA polymerase</keyword>
<comment type="subcellular location">
    <subcellularLocation>
        <location evidence="1">Nucleus</location>
    </subcellularLocation>
</comment>
<evidence type="ECO:0000256" key="1">
    <source>
        <dbReference type="ARBA" id="ARBA00004123"/>
    </source>
</evidence>
<dbReference type="SUPFAM" id="SSF53098">
    <property type="entry name" value="Ribonuclease H-like"/>
    <property type="match status" value="1"/>
</dbReference>
<dbReference type="PANTHER" id="PTHR45861:SF1">
    <property type="entry name" value="DNA POLYMERASE ALPHA CATALYTIC SUBUNIT"/>
    <property type="match status" value="1"/>
</dbReference>
<evidence type="ECO:0000256" key="7">
    <source>
        <dbReference type="ARBA" id="ARBA00022771"/>
    </source>
</evidence>
<dbReference type="FunCoup" id="A0A1D2VIH1">
    <property type="interactions" value="943"/>
</dbReference>
<evidence type="ECO:0000256" key="4">
    <source>
        <dbReference type="ARBA" id="ARBA00022695"/>
    </source>
</evidence>
<dbReference type="Gene3D" id="3.30.420.10">
    <property type="entry name" value="Ribonuclease H-like superfamily/Ribonuclease H"/>
    <property type="match status" value="1"/>
</dbReference>
<dbReference type="InterPro" id="IPR038256">
    <property type="entry name" value="Pol_alpha_znc_sf"/>
</dbReference>
<dbReference type="SUPFAM" id="SSF56672">
    <property type="entry name" value="DNA/RNA polymerases"/>
    <property type="match status" value="1"/>
</dbReference>
<dbReference type="Gene3D" id="1.10.132.60">
    <property type="entry name" value="DNA polymerase family B, C-terminal domain"/>
    <property type="match status" value="1"/>
</dbReference>
<dbReference type="RefSeq" id="XP_020047726.1">
    <property type="nucleotide sequence ID" value="XM_020189385.1"/>
</dbReference>
<dbReference type="NCBIfam" id="TIGR00592">
    <property type="entry name" value="pol2"/>
    <property type="match status" value="1"/>
</dbReference>
<dbReference type="OrthoDB" id="6755010at2759"/>
<keyword evidence="7" id="KW-0863">Zinc-finger</keyword>
<dbReference type="GO" id="GO:0000166">
    <property type="term" value="F:nucleotide binding"/>
    <property type="evidence" value="ECO:0007669"/>
    <property type="project" value="InterPro"/>
</dbReference>
<dbReference type="Gene3D" id="1.10.3200.20">
    <property type="entry name" value="DNA Polymerase alpha, zinc finger"/>
    <property type="match status" value="1"/>
</dbReference>
<evidence type="ECO:0000259" key="16">
    <source>
        <dbReference type="Pfam" id="PF08996"/>
    </source>
</evidence>
<dbReference type="GeneID" id="30963021"/>
<feature type="region of interest" description="Disordered" evidence="13">
    <location>
        <begin position="315"/>
        <end position="343"/>
    </location>
</feature>
<name>A0A1D2VIH1_9ASCO</name>
<dbReference type="GO" id="GO:0006279">
    <property type="term" value="P:premeiotic DNA replication"/>
    <property type="evidence" value="ECO:0007669"/>
    <property type="project" value="EnsemblFungi"/>
</dbReference>
<proteinExistence type="inferred from homology"/>
<protein>
    <recommendedName>
        <fullName evidence="12">DNA polymerase</fullName>
        <ecNumber evidence="12">2.7.7.7</ecNumber>
    </recommendedName>
</protein>
<feature type="compositionally biased region" description="Basic and acidic residues" evidence="13">
    <location>
        <begin position="165"/>
        <end position="174"/>
    </location>
</feature>
<dbReference type="GO" id="GO:1902975">
    <property type="term" value="P:mitotic DNA replication initiation"/>
    <property type="evidence" value="ECO:0007669"/>
    <property type="project" value="InterPro"/>
</dbReference>
<keyword evidence="4 12" id="KW-0548">Nucleotidyltransferase</keyword>
<dbReference type="InterPro" id="IPR006172">
    <property type="entry name" value="DNA-dir_DNA_pol_B"/>
</dbReference>
<feature type="compositionally biased region" description="Acidic residues" evidence="13">
    <location>
        <begin position="328"/>
        <end position="339"/>
    </location>
</feature>
<dbReference type="InterPro" id="IPR015088">
    <property type="entry name" value="Znf_DNA-dir_DNA_pol_B_alpha"/>
</dbReference>
<feature type="compositionally biased region" description="Low complexity" evidence="13">
    <location>
        <begin position="385"/>
        <end position="403"/>
    </location>
</feature>
<evidence type="ECO:0000259" key="17">
    <source>
        <dbReference type="Pfam" id="PF12254"/>
    </source>
</evidence>
<dbReference type="Pfam" id="PF00136">
    <property type="entry name" value="DNA_pol_B"/>
    <property type="match status" value="1"/>
</dbReference>
<evidence type="ECO:0000256" key="3">
    <source>
        <dbReference type="ARBA" id="ARBA00022679"/>
    </source>
</evidence>
<evidence type="ECO:0000256" key="5">
    <source>
        <dbReference type="ARBA" id="ARBA00022705"/>
    </source>
</evidence>
<dbReference type="Pfam" id="PF03104">
    <property type="entry name" value="DNA_pol_B_exo1"/>
    <property type="match status" value="1"/>
</dbReference>
<dbReference type="SMART" id="SM00486">
    <property type="entry name" value="POLBc"/>
    <property type="match status" value="1"/>
</dbReference>
<feature type="domain" description="DNA-directed DNA polymerase family B multifunctional" evidence="14">
    <location>
        <begin position="874"/>
        <end position="1326"/>
    </location>
</feature>
<evidence type="ECO:0000256" key="10">
    <source>
        <dbReference type="ARBA" id="ARBA00023125"/>
    </source>
</evidence>
<dbReference type="GO" id="GO:0005658">
    <property type="term" value="C:alpha DNA polymerase:primase complex"/>
    <property type="evidence" value="ECO:0007669"/>
    <property type="project" value="EnsemblFungi"/>
</dbReference>
<dbReference type="FunFam" id="1.10.287.690:FF:000003">
    <property type="entry name" value="DNA polymerase"/>
    <property type="match status" value="1"/>
</dbReference>
<keyword evidence="11" id="KW-0539">Nucleus</keyword>
<gene>
    <name evidence="18" type="ORF">ASCRUDRAFT_158487</name>
</gene>
<dbReference type="InterPro" id="IPR006133">
    <property type="entry name" value="DNA-dir_DNA_pol_B_exonuc"/>
</dbReference>
<keyword evidence="3 12" id="KW-0808">Transferase</keyword>